<evidence type="ECO:0000256" key="3">
    <source>
        <dbReference type="ARBA" id="ARBA00022475"/>
    </source>
</evidence>
<dbReference type="EMBL" id="BMIS01000002">
    <property type="protein sequence ID" value="GGE63515.1"/>
    <property type="molecule type" value="Genomic_DNA"/>
</dbReference>
<dbReference type="Proteomes" id="UP000633136">
    <property type="component" value="Unassembled WGS sequence"/>
</dbReference>
<comment type="subcellular location">
    <subcellularLocation>
        <location evidence="1 7">Cell membrane</location>
        <topology evidence="1 7">Multi-pass membrane protein</topology>
    </subcellularLocation>
</comment>
<feature type="transmembrane region" description="Helical" evidence="7">
    <location>
        <begin position="90"/>
        <end position="115"/>
    </location>
</feature>
<comment type="similarity">
    <text evidence="2 7">Belongs to the TVP38/TMEM64 family.</text>
</comment>
<evidence type="ECO:0000313" key="10">
    <source>
        <dbReference type="Proteomes" id="UP000633136"/>
    </source>
</evidence>
<feature type="transmembrane region" description="Helical" evidence="7">
    <location>
        <begin position="27"/>
        <end position="46"/>
    </location>
</feature>
<gene>
    <name evidence="9" type="ORF">GCM10011401_08280</name>
</gene>
<comment type="caution">
    <text evidence="9">The sequence shown here is derived from an EMBL/GenBank/DDBJ whole genome shotgun (WGS) entry which is preliminary data.</text>
</comment>
<name>A0A917AQU3_9MICC</name>
<dbReference type="InterPro" id="IPR032816">
    <property type="entry name" value="VTT_dom"/>
</dbReference>
<dbReference type="Pfam" id="PF09335">
    <property type="entry name" value="VTT_dom"/>
    <property type="match status" value="1"/>
</dbReference>
<feature type="transmembrane region" description="Helical" evidence="7">
    <location>
        <begin position="202"/>
        <end position="222"/>
    </location>
</feature>
<dbReference type="GO" id="GO:0005886">
    <property type="term" value="C:plasma membrane"/>
    <property type="evidence" value="ECO:0007669"/>
    <property type="project" value="UniProtKB-SubCell"/>
</dbReference>
<keyword evidence="4 7" id="KW-0812">Transmembrane</keyword>
<reference evidence="9" key="2">
    <citation type="submission" date="2020-09" db="EMBL/GenBank/DDBJ databases">
        <authorList>
            <person name="Sun Q."/>
            <person name="Zhou Y."/>
        </authorList>
    </citation>
    <scope>NUCLEOTIDE SEQUENCE</scope>
    <source>
        <strain evidence="9">CGMCC 1.15388</strain>
    </source>
</reference>
<keyword evidence="3 7" id="KW-1003">Cell membrane</keyword>
<dbReference type="AlphaFoldDB" id="A0A917AQU3"/>
<feature type="transmembrane region" description="Helical" evidence="7">
    <location>
        <begin position="174"/>
        <end position="196"/>
    </location>
</feature>
<evidence type="ECO:0000259" key="8">
    <source>
        <dbReference type="Pfam" id="PF09335"/>
    </source>
</evidence>
<evidence type="ECO:0000256" key="4">
    <source>
        <dbReference type="ARBA" id="ARBA00022692"/>
    </source>
</evidence>
<dbReference type="InterPro" id="IPR015414">
    <property type="entry name" value="TMEM64"/>
</dbReference>
<evidence type="ECO:0000256" key="2">
    <source>
        <dbReference type="ARBA" id="ARBA00008640"/>
    </source>
</evidence>
<evidence type="ECO:0000256" key="1">
    <source>
        <dbReference type="ARBA" id="ARBA00004651"/>
    </source>
</evidence>
<feature type="domain" description="VTT" evidence="8">
    <location>
        <begin position="78"/>
        <end position="194"/>
    </location>
</feature>
<sequence>MSDEPQPTHHEEHRRGSLPWGSLLRNGLLVVVLLIMLWLGFNVRLPSVGELQAEIEELGWVGVVAFLALYAAVAMTPIPVTIMAVTGGLLFGVIIGSVLSVAGVLVGCWGAYWLARGLGRRTVLKLLGEHARKVETNLQGAGFQAVCTLRLMPGFPYWPVNYGSGAFGIGQRTFLTASLVSTVPGQVSLVAVGAFIAHPGVLSGIIVACAWAVVLIMTAWAYRAWKGTSSRKLPGS</sequence>
<dbReference type="RefSeq" id="WP_188682921.1">
    <property type="nucleotide sequence ID" value="NZ_BMIS01000002.1"/>
</dbReference>
<accession>A0A917AQU3</accession>
<evidence type="ECO:0000256" key="6">
    <source>
        <dbReference type="ARBA" id="ARBA00023136"/>
    </source>
</evidence>
<protein>
    <recommendedName>
        <fullName evidence="7">TVP38/TMEM64 family membrane protein</fullName>
    </recommendedName>
</protein>
<feature type="transmembrane region" description="Helical" evidence="7">
    <location>
        <begin position="58"/>
        <end position="78"/>
    </location>
</feature>
<evidence type="ECO:0000256" key="5">
    <source>
        <dbReference type="ARBA" id="ARBA00022989"/>
    </source>
</evidence>
<organism evidence="9 10">
    <name type="scientific">Nesterenkonia cremea</name>
    <dbReference type="NCBI Taxonomy" id="1882340"/>
    <lineage>
        <taxon>Bacteria</taxon>
        <taxon>Bacillati</taxon>
        <taxon>Actinomycetota</taxon>
        <taxon>Actinomycetes</taxon>
        <taxon>Micrococcales</taxon>
        <taxon>Micrococcaceae</taxon>
        <taxon>Nesterenkonia</taxon>
    </lineage>
</organism>
<reference evidence="9" key="1">
    <citation type="journal article" date="2014" name="Int. J. Syst. Evol. Microbiol.">
        <title>Complete genome sequence of Corynebacterium casei LMG S-19264T (=DSM 44701T), isolated from a smear-ripened cheese.</title>
        <authorList>
            <consortium name="US DOE Joint Genome Institute (JGI-PGF)"/>
            <person name="Walter F."/>
            <person name="Albersmeier A."/>
            <person name="Kalinowski J."/>
            <person name="Ruckert C."/>
        </authorList>
    </citation>
    <scope>NUCLEOTIDE SEQUENCE</scope>
    <source>
        <strain evidence="9">CGMCC 1.15388</strain>
    </source>
</reference>
<dbReference type="PANTHER" id="PTHR12677">
    <property type="entry name" value="GOLGI APPARATUS MEMBRANE PROTEIN TVP38-RELATED"/>
    <property type="match status" value="1"/>
</dbReference>
<keyword evidence="6 7" id="KW-0472">Membrane</keyword>
<proteinExistence type="inferred from homology"/>
<dbReference type="PANTHER" id="PTHR12677:SF59">
    <property type="entry name" value="GOLGI APPARATUS MEMBRANE PROTEIN TVP38-RELATED"/>
    <property type="match status" value="1"/>
</dbReference>
<keyword evidence="10" id="KW-1185">Reference proteome</keyword>
<keyword evidence="5 7" id="KW-1133">Transmembrane helix</keyword>
<evidence type="ECO:0000313" key="9">
    <source>
        <dbReference type="EMBL" id="GGE63515.1"/>
    </source>
</evidence>
<evidence type="ECO:0000256" key="7">
    <source>
        <dbReference type="RuleBase" id="RU366058"/>
    </source>
</evidence>